<comment type="caution">
    <text evidence="6">The sequence shown here is derived from an EMBL/GenBank/DDBJ whole genome shotgun (WGS) entry which is preliminary data.</text>
</comment>
<organism evidence="6 7">
    <name type="scientific">Nocardia vulneris</name>
    <dbReference type="NCBI Taxonomy" id="1141657"/>
    <lineage>
        <taxon>Bacteria</taxon>
        <taxon>Bacillati</taxon>
        <taxon>Actinomycetota</taxon>
        <taxon>Actinomycetes</taxon>
        <taxon>Mycobacteriales</taxon>
        <taxon>Nocardiaceae</taxon>
        <taxon>Nocardia</taxon>
    </lineage>
</organism>
<evidence type="ECO:0000313" key="7">
    <source>
        <dbReference type="Proteomes" id="UP000031364"/>
    </source>
</evidence>
<keyword evidence="2 4" id="KW-0238">DNA-binding</keyword>
<reference evidence="6 7" key="1">
    <citation type="journal article" date="2014" name="Int. J. Syst. Evol. Microbiol.">
        <title>Nocardia vulneris sp. nov., isolated from wounds of human patients in North America.</title>
        <authorList>
            <person name="Lasker B.A."/>
            <person name="Bell M."/>
            <person name="Klenk H.P."/>
            <person name="Sproer C."/>
            <person name="Schumann C."/>
            <person name="Schumann P."/>
            <person name="Brown J.M."/>
        </authorList>
    </citation>
    <scope>NUCLEOTIDE SEQUENCE [LARGE SCALE GENOMIC DNA]</scope>
    <source>
        <strain evidence="6 7">W9851</strain>
    </source>
</reference>
<gene>
    <name evidence="6" type="ORF">FG87_38760</name>
</gene>
<dbReference type="SUPFAM" id="SSF46689">
    <property type="entry name" value="Homeodomain-like"/>
    <property type="match status" value="1"/>
</dbReference>
<evidence type="ECO:0000256" key="2">
    <source>
        <dbReference type="ARBA" id="ARBA00023125"/>
    </source>
</evidence>
<evidence type="ECO:0000313" key="6">
    <source>
        <dbReference type="EMBL" id="KIA60138.1"/>
    </source>
</evidence>
<feature type="DNA-binding region" description="H-T-H motif" evidence="4">
    <location>
        <begin position="33"/>
        <end position="52"/>
    </location>
</feature>
<protein>
    <submittedName>
        <fullName evidence="6">TetR family transcriptional regulator</fullName>
    </submittedName>
</protein>
<keyword evidence="3" id="KW-0804">Transcription</keyword>
<dbReference type="SUPFAM" id="SSF48498">
    <property type="entry name" value="Tetracyclin repressor-like, C-terminal domain"/>
    <property type="match status" value="1"/>
</dbReference>
<keyword evidence="7" id="KW-1185">Reference proteome</keyword>
<dbReference type="EMBL" id="JNFP01000078">
    <property type="protein sequence ID" value="KIA60138.1"/>
    <property type="molecule type" value="Genomic_DNA"/>
</dbReference>
<evidence type="ECO:0000259" key="5">
    <source>
        <dbReference type="PROSITE" id="PS50977"/>
    </source>
</evidence>
<evidence type="ECO:0000256" key="4">
    <source>
        <dbReference type="PROSITE-ProRule" id="PRU00335"/>
    </source>
</evidence>
<dbReference type="Proteomes" id="UP000031364">
    <property type="component" value="Unassembled WGS sequence"/>
</dbReference>
<sequence length="196" mass="21084">MPLGPTAKGAATRQRIIAGAAEVILHRGVMNTTLDDIRDHTGTSKSQLFHYFPDGKEQLLTAVAGYEAARVLNAVQERVDPLITWQAWSAWRDQLIGEYDRHGADCSLGVLMNQLAPASPAARAVVAELTTKWHAFVRAGIAEMRRRGDIRPEVDPDRSASAVLAGIHGGVVLLLSTGTVDHLAAALDTAIDYLKG</sequence>
<dbReference type="Pfam" id="PF16925">
    <property type="entry name" value="TetR_C_13"/>
    <property type="match status" value="1"/>
</dbReference>
<evidence type="ECO:0000256" key="1">
    <source>
        <dbReference type="ARBA" id="ARBA00023015"/>
    </source>
</evidence>
<dbReference type="InterPro" id="IPR001647">
    <property type="entry name" value="HTH_TetR"/>
</dbReference>
<dbReference type="Pfam" id="PF00440">
    <property type="entry name" value="TetR_N"/>
    <property type="match status" value="1"/>
</dbReference>
<dbReference type="RefSeq" id="WP_156161965.1">
    <property type="nucleotide sequence ID" value="NZ_BDCI01000002.1"/>
</dbReference>
<dbReference type="InterPro" id="IPR011075">
    <property type="entry name" value="TetR_C"/>
</dbReference>
<dbReference type="PANTHER" id="PTHR47506:SF3">
    <property type="entry name" value="HTH-TYPE TRANSCRIPTIONAL REGULATOR LMRA"/>
    <property type="match status" value="1"/>
</dbReference>
<feature type="domain" description="HTH tetR-type" evidence="5">
    <location>
        <begin position="10"/>
        <end position="70"/>
    </location>
</feature>
<dbReference type="PROSITE" id="PS50977">
    <property type="entry name" value="HTH_TETR_2"/>
    <property type="match status" value="1"/>
</dbReference>
<evidence type="ECO:0000256" key="3">
    <source>
        <dbReference type="ARBA" id="ARBA00023163"/>
    </source>
</evidence>
<dbReference type="PANTHER" id="PTHR47506">
    <property type="entry name" value="TRANSCRIPTIONAL REGULATORY PROTEIN"/>
    <property type="match status" value="1"/>
</dbReference>
<name>A0ABR4Z495_9NOCA</name>
<dbReference type="InterPro" id="IPR009057">
    <property type="entry name" value="Homeodomain-like_sf"/>
</dbReference>
<accession>A0ABR4Z495</accession>
<dbReference type="Gene3D" id="1.10.357.10">
    <property type="entry name" value="Tetracycline Repressor, domain 2"/>
    <property type="match status" value="1"/>
</dbReference>
<dbReference type="InterPro" id="IPR036271">
    <property type="entry name" value="Tet_transcr_reg_TetR-rel_C_sf"/>
</dbReference>
<keyword evidence="1" id="KW-0805">Transcription regulation</keyword>
<proteinExistence type="predicted"/>